<reference evidence="5 6" key="1">
    <citation type="submission" date="2016-11" db="EMBL/GenBank/DDBJ databases">
        <title>Study of marine rhodopsin-containing bacteria.</title>
        <authorList>
            <person name="Yoshizawa S."/>
            <person name="Kumagai Y."/>
            <person name="Kogure K."/>
        </authorList>
    </citation>
    <scope>NUCLEOTIDE SEQUENCE [LARGE SCALE GENOMIC DNA]</scope>
    <source>
        <strain evidence="5 6">SAORIC-28</strain>
    </source>
</reference>
<proteinExistence type="predicted"/>
<keyword evidence="2" id="KW-0238">DNA-binding</keyword>
<organism evidence="5 6">
    <name type="scientific">Rubrivirga marina</name>
    <dbReference type="NCBI Taxonomy" id="1196024"/>
    <lineage>
        <taxon>Bacteria</taxon>
        <taxon>Pseudomonadati</taxon>
        <taxon>Rhodothermota</taxon>
        <taxon>Rhodothermia</taxon>
        <taxon>Rhodothermales</taxon>
        <taxon>Rubricoccaceae</taxon>
        <taxon>Rubrivirga</taxon>
    </lineage>
</organism>
<dbReference type="PANTHER" id="PTHR46796:SF15">
    <property type="entry name" value="BLL1074 PROTEIN"/>
    <property type="match status" value="1"/>
</dbReference>
<evidence type="ECO:0000256" key="3">
    <source>
        <dbReference type="ARBA" id="ARBA00023163"/>
    </source>
</evidence>
<dbReference type="InterPro" id="IPR018060">
    <property type="entry name" value="HTH_AraC"/>
</dbReference>
<dbReference type="InterPro" id="IPR050204">
    <property type="entry name" value="AraC_XylS_family_regulators"/>
</dbReference>
<dbReference type="PANTHER" id="PTHR46796">
    <property type="entry name" value="HTH-TYPE TRANSCRIPTIONAL ACTIVATOR RHAS-RELATED"/>
    <property type="match status" value="1"/>
</dbReference>
<name>A0A271IWV0_9BACT</name>
<dbReference type="Pfam" id="PF12833">
    <property type="entry name" value="HTH_18"/>
    <property type="match status" value="1"/>
</dbReference>
<dbReference type="EMBL" id="MQWD01000001">
    <property type="protein sequence ID" value="PAP75600.1"/>
    <property type="molecule type" value="Genomic_DNA"/>
</dbReference>
<keyword evidence="3" id="KW-0804">Transcription</keyword>
<dbReference type="SMART" id="SM00342">
    <property type="entry name" value="HTH_ARAC"/>
    <property type="match status" value="1"/>
</dbReference>
<dbReference type="RefSeq" id="WP_143537552.1">
    <property type="nucleotide sequence ID" value="NZ_MQWD01000001.1"/>
</dbReference>
<keyword evidence="1" id="KW-0805">Transcription regulation</keyword>
<dbReference type="OrthoDB" id="655946at2"/>
<dbReference type="Gene3D" id="1.10.10.60">
    <property type="entry name" value="Homeodomain-like"/>
    <property type="match status" value="1"/>
</dbReference>
<sequence>MPLTEPTDPFAEPQSFRLDSDALPAALRPYLREIAEQAMPEPMEPVSFALSATTLPNLNVTLEGRGHVVMPPAYGGRTVPLDPFSLAGPQVHPVVVEVASALRGMDVLFSPVGPFALLGVVDYRLSPDGPPPLHEVVRPDLAEEVQAWRDDVLAAPSAGTPPAEAFAARAARIVAFLEARLDDVPREADFLGRAVDAVEAAEGVIGMAALAREMGVSTATLRRRFAVIGLPLKRFSAVVRFRHAHLFLATTPGATCADAVHRFGYADQAHLVREHRRFSGAPPTRWSIADRSFDRLGGPPDA</sequence>
<evidence type="ECO:0000256" key="2">
    <source>
        <dbReference type="ARBA" id="ARBA00023125"/>
    </source>
</evidence>
<evidence type="ECO:0000256" key="1">
    <source>
        <dbReference type="ARBA" id="ARBA00023015"/>
    </source>
</evidence>
<evidence type="ECO:0000313" key="5">
    <source>
        <dbReference type="EMBL" id="PAP75600.1"/>
    </source>
</evidence>
<evidence type="ECO:0000313" key="6">
    <source>
        <dbReference type="Proteomes" id="UP000216339"/>
    </source>
</evidence>
<dbReference type="Proteomes" id="UP000216339">
    <property type="component" value="Unassembled WGS sequence"/>
</dbReference>
<comment type="caution">
    <text evidence="5">The sequence shown here is derived from an EMBL/GenBank/DDBJ whole genome shotgun (WGS) entry which is preliminary data.</text>
</comment>
<protein>
    <recommendedName>
        <fullName evidence="4">HTH araC/xylS-type domain-containing protein</fullName>
    </recommendedName>
</protein>
<feature type="domain" description="HTH araC/xylS-type" evidence="4">
    <location>
        <begin position="171"/>
        <end position="289"/>
    </location>
</feature>
<dbReference type="AlphaFoldDB" id="A0A271IWV0"/>
<accession>A0A271IWV0</accession>
<dbReference type="GO" id="GO:0003700">
    <property type="term" value="F:DNA-binding transcription factor activity"/>
    <property type="evidence" value="ECO:0007669"/>
    <property type="project" value="InterPro"/>
</dbReference>
<keyword evidence="6" id="KW-1185">Reference proteome</keyword>
<gene>
    <name evidence="5" type="ORF">BSZ37_03690</name>
</gene>
<dbReference type="GO" id="GO:0043565">
    <property type="term" value="F:sequence-specific DNA binding"/>
    <property type="evidence" value="ECO:0007669"/>
    <property type="project" value="InterPro"/>
</dbReference>
<dbReference type="PROSITE" id="PS01124">
    <property type="entry name" value="HTH_ARAC_FAMILY_2"/>
    <property type="match status" value="1"/>
</dbReference>
<evidence type="ECO:0000259" key="4">
    <source>
        <dbReference type="PROSITE" id="PS01124"/>
    </source>
</evidence>